<dbReference type="RefSeq" id="WP_109189148.1">
    <property type="nucleotide sequence ID" value="NZ_BMYA01000003.1"/>
</dbReference>
<keyword evidence="3" id="KW-1185">Reference proteome</keyword>
<protein>
    <submittedName>
        <fullName evidence="2">DUF2798 domain-containing protein</fullName>
    </submittedName>
</protein>
<gene>
    <name evidence="2" type="ORF">DC083_05010</name>
</gene>
<evidence type="ECO:0000313" key="3">
    <source>
        <dbReference type="Proteomes" id="UP000245020"/>
    </source>
</evidence>
<name>A0A2U2AF19_9GAMM</name>
<feature type="transmembrane region" description="Helical" evidence="1">
    <location>
        <begin position="55"/>
        <end position="74"/>
    </location>
</feature>
<reference evidence="3" key="1">
    <citation type="submission" date="2018-05" db="EMBL/GenBank/DDBJ databases">
        <title>Ignatzschineria dubaiensis sp. nov., isolated from necrotic foot tissues of dromedaries (Camelus dromedarius) and associated maggots in Dubai, United Arab Emirates.</title>
        <authorList>
            <person name="Tsang C.C."/>
            <person name="Tang J.Y.M."/>
            <person name="Fong J.Y.H."/>
            <person name="Kinne J."/>
            <person name="Lee H.H."/>
            <person name="Joseph M."/>
            <person name="Jose S."/>
            <person name="Schuster R.K."/>
            <person name="Tang Y."/>
            <person name="Sivakumar S."/>
            <person name="Chen J.H.K."/>
            <person name="Teng J.L.L."/>
            <person name="Lau S.K.P."/>
            <person name="Wernery U."/>
            <person name="Woo P.C.Y."/>
        </authorList>
    </citation>
    <scope>NUCLEOTIDE SEQUENCE [LARGE SCALE GENOMIC DNA]</scope>
    <source>
        <strain evidence="3">KCTC 22644</strain>
    </source>
</reference>
<evidence type="ECO:0000256" key="1">
    <source>
        <dbReference type="SAM" id="Phobius"/>
    </source>
</evidence>
<keyword evidence="1" id="KW-0812">Transmembrane</keyword>
<dbReference type="AlphaFoldDB" id="A0A2U2AF19"/>
<dbReference type="PROSITE" id="PS51257">
    <property type="entry name" value="PROKAR_LIPOPROTEIN"/>
    <property type="match status" value="1"/>
</dbReference>
<accession>A0A2U2AF19</accession>
<feature type="transmembrane region" description="Helical" evidence="1">
    <location>
        <begin position="20"/>
        <end position="49"/>
    </location>
</feature>
<dbReference type="EMBL" id="QEWQ01000003">
    <property type="protein sequence ID" value="PWD81251.1"/>
    <property type="molecule type" value="Genomic_DNA"/>
</dbReference>
<organism evidence="2 3">
    <name type="scientific">Ignatzschineria ureiclastica</name>
    <dbReference type="NCBI Taxonomy" id="472582"/>
    <lineage>
        <taxon>Bacteria</taxon>
        <taxon>Pseudomonadati</taxon>
        <taxon>Pseudomonadota</taxon>
        <taxon>Gammaproteobacteria</taxon>
        <taxon>Cardiobacteriales</taxon>
        <taxon>Ignatzschineriaceae</taxon>
        <taxon>Ignatzschineria</taxon>
    </lineage>
</organism>
<keyword evidence="1" id="KW-0472">Membrane</keyword>
<dbReference type="OrthoDB" id="4557675at2"/>
<proteinExistence type="predicted"/>
<comment type="caution">
    <text evidence="2">The sequence shown here is derived from an EMBL/GenBank/DDBJ whole genome shotgun (WGS) entry which is preliminary data.</text>
</comment>
<sequence length="86" mass="9766">MKQPSSLDRYKLPPQALHILVPLFLSGSMSCIVSLVSTLMSIGFAGFVFKEWLGAWMFSWLIAFPSVLILLPIMRKFASFFIRKNP</sequence>
<evidence type="ECO:0000313" key="2">
    <source>
        <dbReference type="EMBL" id="PWD81251.1"/>
    </source>
</evidence>
<dbReference type="Proteomes" id="UP000245020">
    <property type="component" value="Unassembled WGS sequence"/>
</dbReference>
<keyword evidence="1" id="KW-1133">Transmembrane helix</keyword>
<dbReference type="Pfam" id="PF11391">
    <property type="entry name" value="DUF2798"/>
    <property type="match status" value="1"/>
</dbReference>
<dbReference type="InterPro" id="IPR021529">
    <property type="entry name" value="DUF2798"/>
</dbReference>